<name>A0A7J9HRX5_9ROSI</name>
<organism evidence="1 2">
    <name type="scientific">Gossypium harknessii</name>
    <dbReference type="NCBI Taxonomy" id="34285"/>
    <lineage>
        <taxon>Eukaryota</taxon>
        <taxon>Viridiplantae</taxon>
        <taxon>Streptophyta</taxon>
        <taxon>Embryophyta</taxon>
        <taxon>Tracheophyta</taxon>
        <taxon>Spermatophyta</taxon>
        <taxon>Magnoliopsida</taxon>
        <taxon>eudicotyledons</taxon>
        <taxon>Gunneridae</taxon>
        <taxon>Pentapetalae</taxon>
        <taxon>rosids</taxon>
        <taxon>malvids</taxon>
        <taxon>Malvales</taxon>
        <taxon>Malvaceae</taxon>
        <taxon>Malvoideae</taxon>
        <taxon>Gossypium</taxon>
    </lineage>
</organism>
<reference evidence="1 2" key="1">
    <citation type="journal article" date="2019" name="Genome Biol. Evol.">
        <title>Insights into the evolution of the New World diploid cottons (Gossypium, subgenus Houzingenia) based on genome sequencing.</title>
        <authorList>
            <person name="Grover C.E."/>
            <person name="Arick M.A. 2nd"/>
            <person name="Thrash A."/>
            <person name="Conover J.L."/>
            <person name="Sanders W.S."/>
            <person name="Peterson D.G."/>
            <person name="Frelichowski J.E."/>
            <person name="Scheffler J.A."/>
            <person name="Scheffler B.E."/>
            <person name="Wendel J.F."/>
        </authorList>
    </citation>
    <scope>NUCLEOTIDE SEQUENCE [LARGE SCALE GENOMIC DNA]</scope>
    <source>
        <strain evidence="1">0</strain>
        <tissue evidence="1">Leaf</tissue>
    </source>
</reference>
<proteinExistence type="predicted"/>
<dbReference type="AlphaFoldDB" id="A0A7J9HRX5"/>
<keyword evidence="2" id="KW-1185">Reference proteome</keyword>
<dbReference type="Proteomes" id="UP000593560">
    <property type="component" value="Unassembled WGS sequence"/>
</dbReference>
<sequence>MLYSPTPRLTAELLFPPMN</sequence>
<evidence type="ECO:0000313" key="2">
    <source>
        <dbReference type="Proteomes" id="UP000593560"/>
    </source>
</evidence>
<gene>
    <name evidence="1" type="ORF">Gohar_003512</name>
</gene>
<dbReference type="EMBL" id="JABFAD010000010">
    <property type="protein sequence ID" value="MBA0811635.1"/>
    <property type="molecule type" value="Genomic_DNA"/>
</dbReference>
<comment type="caution">
    <text evidence="1">The sequence shown here is derived from an EMBL/GenBank/DDBJ whole genome shotgun (WGS) entry which is preliminary data.</text>
</comment>
<protein>
    <submittedName>
        <fullName evidence="1">Uncharacterized protein</fullName>
    </submittedName>
</protein>
<accession>A0A7J9HRX5</accession>
<evidence type="ECO:0000313" key="1">
    <source>
        <dbReference type="EMBL" id="MBA0811635.1"/>
    </source>
</evidence>